<keyword evidence="1" id="KW-0614">Plasmid</keyword>
<protein>
    <submittedName>
        <fullName evidence="1">Uncharacterized protein</fullName>
    </submittedName>
</protein>
<gene>
    <name evidence="1" type="ORF">pCBMA213_2_00135</name>
</gene>
<name>A0A1S6GKU9_9MYCO</name>
<accession>A0A1S6GKU9</accession>
<organism evidence="1">
    <name type="scientific">Mycolicibacterium sp. CBMA 213</name>
    <dbReference type="NCBI Taxonomy" id="1968788"/>
    <lineage>
        <taxon>Bacteria</taxon>
        <taxon>Bacillati</taxon>
        <taxon>Actinomycetota</taxon>
        <taxon>Actinomycetes</taxon>
        <taxon>Mycobacteriales</taxon>
        <taxon>Mycobacteriaceae</taxon>
        <taxon>Mycolicibacterium</taxon>
    </lineage>
</organism>
<geneLocation type="plasmid" evidence="1">
    <name>pCBMA213_2</name>
</geneLocation>
<dbReference type="RefSeq" id="WP_155909823.1">
    <property type="nucleotide sequence ID" value="NZ_KY349138.1"/>
</dbReference>
<dbReference type="EMBL" id="KY349138">
    <property type="protein sequence ID" value="AQS22499.1"/>
    <property type="molecule type" value="Genomic_DNA"/>
</dbReference>
<reference evidence="1" key="1">
    <citation type="submission" date="2016-12" db="EMBL/GenBank/DDBJ databases">
        <title>Complete plasmid sequence carrying type IV-like and type VII secretion systems from an atypical mycobacteria strain.</title>
        <authorList>
            <person name="Morgado S."/>
            <person name="Marin M."/>
            <person name="Fonseca E."/>
            <person name="Freitas F."/>
            <person name="Vicente A.C."/>
        </authorList>
    </citation>
    <scope>NUCLEOTIDE SEQUENCE</scope>
    <source>
        <strain evidence="1">CBMA 213</strain>
        <plasmid evidence="1">pCBMA213_2</plasmid>
    </source>
</reference>
<proteinExistence type="predicted"/>
<sequence>MGYCYDRSTGALCCDKCGASEGVRKRTCTATVLTDSTGGPRTRLRYCIPPALCAACVQQRGGNAALHKGCKDRAAQCQAEYDDIERQLDAGESFAAAAWGSWHANVPDGQVGVLYRSRTARRYVLMSATDYDRSPRPALSAVPTIPWCGPDANEPPF</sequence>
<evidence type="ECO:0000313" key="1">
    <source>
        <dbReference type="EMBL" id="AQS22499.1"/>
    </source>
</evidence>
<dbReference type="AlphaFoldDB" id="A0A1S6GKU9"/>